<dbReference type="OrthoDB" id="129353at2759"/>
<comment type="subcellular location">
    <subcellularLocation>
        <location evidence="1">Nucleus</location>
    </subcellularLocation>
</comment>
<dbReference type="InterPro" id="IPR001357">
    <property type="entry name" value="BRCT_dom"/>
</dbReference>
<dbReference type="InterPro" id="IPR036420">
    <property type="entry name" value="BRCT_dom_sf"/>
</dbReference>
<dbReference type="InterPro" id="IPR047249">
    <property type="entry name" value="BRCT_p53bp1-like_rpt1"/>
</dbReference>
<dbReference type="Gene3D" id="3.40.50.10190">
    <property type="entry name" value="BRCT domain"/>
    <property type="match status" value="1"/>
</dbReference>
<evidence type="ECO:0000259" key="4">
    <source>
        <dbReference type="PROSITE" id="PS50172"/>
    </source>
</evidence>
<gene>
    <name evidence="5" type="ORF">ESCO_006035</name>
</gene>
<sequence>MAFAISMLSEQSGMQRSFLEQKITQAGGLILEDGFQGLFEASPAVNARGQIIEEGDALRLAQASSDCGFTALIADGHSRKSKYMQALALGLPCLAHQWISACLARGEIVDWQPYLLAAGVSAALGDAVRSRCLRPYPAVGARLAESVEQRPRLLAGQSLLLVANPKGAWSSTKEYIFLAQALGPRVHRVCTARDAYEALSAREKDRHVFDWIYIDEAIGTVDLLLPVENRPAAGKKRKKTAVIPPRVHDIRVLSNELVIQSLISGRMIGEDEIPEKGYRG</sequence>
<dbReference type="PANTHER" id="PTHR15321:SF3">
    <property type="entry name" value="TP53-BINDING PROTEIN 1"/>
    <property type="match status" value="1"/>
</dbReference>
<dbReference type="GO" id="GO:0005634">
    <property type="term" value="C:nucleus"/>
    <property type="evidence" value="ECO:0007669"/>
    <property type="project" value="UniProtKB-SubCell"/>
</dbReference>
<dbReference type="Pfam" id="PF00533">
    <property type="entry name" value="BRCT"/>
    <property type="match status" value="1"/>
</dbReference>
<evidence type="ECO:0000256" key="2">
    <source>
        <dbReference type="ARBA" id="ARBA00022763"/>
    </source>
</evidence>
<protein>
    <submittedName>
        <fullName evidence="5">DNA repair protein rhp9</fullName>
    </submittedName>
</protein>
<accession>A0A0M8MUH2</accession>
<reference evidence="5 6" key="1">
    <citation type="submission" date="2015-07" db="EMBL/GenBank/DDBJ databases">
        <title>The genome of the fungus Escovopsis weberi, a specialized disease agent of ant agriculture.</title>
        <authorList>
            <person name="de Man T.J."/>
            <person name="Stajich J.E."/>
            <person name="Kubicek C.P."/>
            <person name="Chenthamara K."/>
            <person name="Atanasova L."/>
            <person name="Druzhinina I.S."/>
            <person name="Birnbaum S."/>
            <person name="Barribeau S.M."/>
            <person name="Teiling C."/>
            <person name="Suen G."/>
            <person name="Currie C."/>
            <person name="Gerardo N.M."/>
        </authorList>
    </citation>
    <scope>NUCLEOTIDE SEQUENCE [LARGE SCALE GENOMIC DNA]</scope>
</reference>
<dbReference type="CDD" id="cd17745">
    <property type="entry name" value="BRCT_p53bp1_rpt1"/>
    <property type="match status" value="1"/>
</dbReference>
<dbReference type="GO" id="GO:0042393">
    <property type="term" value="F:histone binding"/>
    <property type="evidence" value="ECO:0007669"/>
    <property type="project" value="TreeGrafter"/>
</dbReference>
<keyword evidence="6" id="KW-1185">Reference proteome</keyword>
<comment type="caution">
    <text evidence="5">The sequence shown here is derived from an EMBL/GenBank/DDBJ whole genome shotgun (WGS) entry which is preliminary data.</text>
</comment>
<dbReference type="STRING" id="150374.A0A0M8MUH2"/>
<organism evidence="5 6">
    <name type="scientific">Escovopsis weberi</name>
    <dbReference type="NCBI Taxonomy" id="150374"/>
    <lineage>
        <taxon>Eukaryota</taxon>
        <taxon>Fungi</taxon>
        <taxon>Dikarya</taxon>
        <taxon>Ascomycota</taxon>
        <taxon>Pezizomycotina</taxon>
        <taxon>Sordariomycetes</taxon>
        <taxon>Hypocreomycetidae</taxon>
        <taxon>Hypocreales</taxon>
        <taxon>Hypocreaceae</taxon>
        <taxon>Escovopsis</taxon>
    </lineage>
</organism>
<dbReference type="Proteomes" id="UP000053831">
    <property type="component" value="Unassembled WGS sequence"/>
</dbReference>
<evidence type="ECO:0000256" key="1">
    <source>
        <dbReference type="ARBA" id="ARBA00004123"/>
    </source>
</evidence>
<name>A0A0M8MUH2_ESCWE</name>
<dbReference type="GO" id="GO:0045944">
    <property type="term" value="P:positive regulation of transcription by RNA polymerase II"/>
    <property type="evidence" value="ECO:0007669"/>
    <property type="project" value="TreeGrafter"/>
</dbReference>
<dbReference type="PROSITE" id="PS50172">
    <property type="entry name" value="BRCT"/>
    <property type="match status" value="1"/>
</dbReference>
<dbReference type="SUPFAM" id="SSF52113">
    <property type="entry name" value="BRCT domain"/>
    <property type="match status" value="1"/>
</dbReference>
<dbReference type="PANTHER" id="PTHR15321">
    <property type="entry name" value="TUMOR SUPPRESSOR P53-BINDING PROTEIN 1"/>
    <property type="match status" value="1"/>
</dbReference>
<evidence type="ECO:0000313" key="5">
    <source>
        <dbReference type="EMBL" id="KOS17037.1"/>
    </source>
</evidence>
<proteinExistence type="predicted"/>
<dbReference type="EMBL" id="LGSR01000028">
    <property type="protein sequence ID" value="KOS17037.1"/>
    <property type="molecule type" value="Genomic_DNA"/>
</dbReference>
<evidence type="ECO:0000256" key="3">
    <source>
        <dbReference type="ARBA" id="ARBA00023242"/>
    </source>
</evidence>
<feature type="domain" description="BRCT" evidence="4">
    <location>
        <begin position="1"/>
        <end position="116"/>
    </location>
</feature>
<keyword evidence="3" id="KW-0539">Nucleus</keyword>
<keyword evidence="2" id="KW-0227">DNA damage</keyword>
<dbReference type="GO" id="GO:0000077">
    <property type="term" value="P:DNA damage checkpoint signaling"/>
    <property type="evidence" value="ECO:0007669"/>
    <property type="project" value="TreeGrafter"/>
</dbReference>
<dbReference type="InterPro" id="IPR047252">
    <property type="entry name" value="TP53BP1-like"/>
</dbReference>
<dbReference type="AlphaFoldDB" id="A0A0M8MUH2"/>
<evidence type="ECO:0000313" key="6">
    <source>
        <dbReference type="Proteomes" id="UP000053831"/>
    </source>
</evidence>